<dbReference type="PANTHER" id="PTHR43037">
    <property type="entry name" value="UNNAMED PRODUCT-RELATED"/>
    <property type="match status" value="1"/>
</dbReference>
<dbReference type="PANTHER" id="PTHR43037:SF3">
    <property type="entry name" value="FERULOYL ESTERASE B"/>
    <property type="match status" value="1"/>
</dbReference>
<gene>
    <name evidence="10" type="ORF">B0J11DRAFT_448867</name>
</gene>
<name>A0A9P9CZG3_9PLEO</name>
<dbReference type="InterPro" id="IPR029058">
    <property type="entry name" value="AB_hydrolase_fold"/>
</dbReference>
<keyword evidence="7 9" id="KW-0119">Carbohydrate metabolism</keyword>
<comment type="function">
    <text evidence="9">Esterase involved in the hydrolysis of xylan, a major structural heterogeneous polysaccharide found in plant biomass representing the second most abundant polysaccharide in the biosphere, after cellulose.</text>
</comment>
<keyword evidence="2 9" id="KW-0719">Serine esterase</keyword>
<keyword evidence="8 9" id="KW-0624">Polysaccharide degradation</keyword>
<comment type="subcellular location">
    <subcellularLocation>
        <location evidence="1 9">Secreted</location>
    </subcellularLocation>
</comment>
<evidence type="ECO:0000256" key="6">
    <source>
        <dbReference type="ARBA" id="ARBA00023180"/>
    </source>
</evidence>
<dbReference type="NCBIfam" id="TIGR01840">
    <property type="entry name" value="esterase_phb"/>
    <property type="match status" value="1"/>
</dbReference>
<evidence type="ECO:0000256" key="3">
    <source>
        <dbReference type="ARBA" id="ARBA00022525"/>
    </source>
</evidence>
<comment type="similarity">
    <text evidence="9">Belongs to the carbohydrate esterase 1 (CE1) family.</text>
</comment>
<dbReference type="EC" id="3.1.1.-" evidence="9"/>
<protein>
    <recommendedName>
        <fullName evidence="9">Carboxylic ester hydrolase</fullName>
        <ecNumber evidence="9">3.1.1.-</ecNumber>
    </recommendedName>
</protein>
<dbReference type="EMBL" id="JAGMWT010000031">
    <property type="protein sequence ID" value="KAH7109661.1"/>
    <property type="molecule type" value="Genomic_DNA"/>
</dbReference>
<keyword evidence="3 9" id="KW-0964">Secreted</keyword>
<evidence type="ECO:0000256" key="1">
    <source>
        <dbReference type="ARBA" id="ARBA00004613"/>
    </source>
</evidence>
<evidence type="ECO:0000256" key="7">
    <source>
        <dbReference type="ARBA" id="ARBA00023277"/>
    </source>
</evidence>
<feature type="signal peptide" evidence="9">
    <location>
        <begin position="1"/>
        <end position="18"/>
    </location>
</feature>
<sequence>MMFTTLFSLATTASLASAASLQQVTNWGANPSNIKMHIYVPDKLAASPAIVVALHPCGGTAQQWYSGTRMPSYADSNGFIIIYPSTPNYSNCWDVHDAKSLTHGAGGDSLSIINMINYTLDKYKGDKAKVFVMGSSSGAMMTNVMAGTYPEYFEAGAAYSGTAHACFAGAGGNTPFSPNQTCAQGLSRTPEQWANFVYNSYPGYTGKRPRMQIYHGNADTLVRPACAHEALKQWSKVLDIPWAKNVTGVPSAQYQNVVYGDGTKLQGFFGTGVGHTAPVNEQLMFKFFGIIP</sequence>
<keyword evidence="4 9" id="KW-0732">Signal</keyword>
<dbReference type="Proteomes" id="UP000700596">
    <property type="component" value="Unassembled WGS sequence"/>
</dbReference>
<dbReference type="SUPFAM" id="SSF53474">
    <property type="entry name" value="alpha/beta-Hydrolases"/>
    <property type="match status" value="2"/>
</dbReference>
<evidence type="ECO:0000313" key="10">
    <source>
        <dbReference type="EMBL" id="KAH7109661.1"/>
    </source>
</evidence>
<keyword evidence="5 9" id="KW-0378">Hydrolase</keyword>
<evidence type="ECO:0000256" key="8">
    <source>
        <dbReference type="ARBA" id="ARBA00023326"/>
    </source>
</evidence>
<dbReference type="Gene3D" id="3.40.50.1820">
    <property type="entry name" value="alpha/beta hydrolase"/>
    <property type="match status" value="1"/>
</dbReference>
<evidence type="ECO:0000256" key="4">
    <source>
        <dbReference type="ARBA" id="ARBA00022729"/>
    </source>
</evidence>
<dbReference type="AlphaFoldDB" id="A0A9P9CZG3"/>
<evidence type="ECO:0000313" key="11">
    <source>
        <dbReference type="Proteomes" id="UP000700596"/>
    </source>
</evidence>
<keyword evidence="6" id="KW-0325">Glycoprotein</keyword>
<comment type="caution">
    <text evidence="10">The sequence shown here is derived from an EMBL/GenBank/DDBJ whole genome shotgun (WGS) entry which is preliminary data.</text>
</comment>
<feature type="chain" id="PRO_5040538969" description="Carboxylic ester hydrolase" evidence="9">
    <location>
        <begin position="19"/>
        <end position="292"/>
    </location>
</feature>
<reference evidence="10" key="1">
    <citation type="journal article" date="2021" name="Nat. Commun.">
        <title>Genetic determinants of endophytism in the Arabidopsis root mycobiome.</title>
        <authorList>
            <person name="Mesny F."/>
            <person name="Miyauchi S."/>
            <person name="Thiergart T."/>
            <person name="Pickel B."/>
            <person name="Atanasova L."/>
            <person name="Karlsson M."/>
            <person name="Huettel B."/>
            <person name="Barry K.W."/>
            <person name="Haridas S."/>
            <person name="Chen C."/>
            <person name="Bauer D."/>
            <person name="Andreopoulos W."/>
            <person name="Pangilinan J."/>
            <person name="LaButti K."/>
            <person name="Riley R."/>
            <person name="Lipzen A."/>
            <person name="Clum A."/>
            <person name="Drula E."/>
            <person name="Henrissat B."/>
            <person name="Kohler A."/>
            <person name="Grigoriev I.V."/>
            <person name="Martin F.M."/>
            <person name="Hacquard S."/>
        </authorList>
    </citation>
    <scope>NUCLEOTIDE SEQUENCE</scope>
    <source>
        <strain evidence="10">MPI-CAGE-CH-0243</strain>
    </source>
</reference>
<evidence type="ECO:0000256" key="2">
    <source>
        <dbReference type="ARBA" id="ARBA00022487"/>
    </source>
</evidence>
<dbReference type="GO" id="GO:0005576">
    <property type="term" value="C:extracellular region"/>
    <property type="evidence" value="ECO:0007669"/>
    <property type="project" value="UniProtKB-SubCell"/>
</dbReference>
<evidence type="ECO:0000256" key="5">
    <source>
        <dbReference type="ARBA" id="ARBA00022801"/>
    </source>
</evidence>
<evidence type="ECO:0000256" key="9">
    <source>
        <dbReference type="RuleBase" id="RU367147"/>
    </source>
</evidence>
<dbReference type="GO" id="GO:0052689">
    <property type="term" value="F:carboxylic ester hydrolase activity"/>
    <property type="evidence" value="ECO:0007669"/>
    <property type="project" value="UniProtKB-KW"/>
</dbReference>
<dbReference type="Pfam" id="PF10503">
    <property type="entry name" value="Esterase_PHB"/>
    <property type="match status" value="1"/>
</dbReference>
<keyword evidence="11" id="KW-1185">Reference proteome</keyword>
<dbReference type="InterPro" id="IPR050955">
    <property type="entry name" value="Plant_Biomass_Hydrol_Est"/>
</dbReference>
<dbReference type="GO" id="GO:0045493">
    <property type="term" value="P:xylan catabolic process"/>
    <property type="evidence" value="ECO:0007669"/>
    <property type="project" value="UniProtKB-UniRule"/>
</dbReference>
<organism evidence="10 11">
    <name type="scientific">Dendryphion nanum</name>
    <dbReference type="NCBI Taxonomy" id="256645"/>
    <lineage>
        <taxon>Eukaryota</taxon>
        <taxon>Fungi</taxon>
        <taxon>Dikarya</taxon>
        <taxon>Ascomycota</taxon>
        <taxon>Pezizomycotina</taxon>
        <taxon>Dothideomycetes</taxon>
        <taxon>Pleosporomycetidae</taxon>
        <taxon>Pleosporales</taxon>
        <taxon>Torulaceae</taxon>
        <taxon>Dendryphion</taxon>
    </lineage>
</organism>
<dbReference type="OrthoDB" id="2425929at2759"/>
<proteinExistence type="inferred from homology"/>
<dbReference type="FunFam" id="3.40.50.1820:FF:000203">
    <property type="entry name" value="Feruloyl esterase B"/>
    <property type="match status" value="1"/>
</dbReference>
<accession>A0A9P9CZG3</accession>
<dbReference type="InterPro" id="IPR010126">
    <property type="entry name" value="Esterase_phb"/>
</dbReference>